<dbReference type="Gene3D" id="3.90.550.10">
    <property type="entry name" value="Spore Coat Polysaccharide Biosynthesis Protein SpsA, Chain A"/>
    <property type="match status" value="1"/>
</dbReference>
<name>A0A6J4JQ93_9PROT</name>
<dbReference type="PANTHER" id="PTHR48090:SF1">
    <property type="entry name" value="PROPHAGE BACTOPRENOL GLUCOSYL TRANSFERASE HOMOLOG"/>
    <property type="match status" value="1"/>
</dbReference>
<dbReference type="GO" id="GO:0016757">
    <property type="term" value="F:glycosyltransferase activity"/>
    <property type="evidence" value="ECO:0007669"/>
    <property type="project" value="UniProtKB-KW"/>
</dbReference>
<evidence type="ECO:0000256" key="7">
    <source>
        <dbReference type="ARBA" id="ARBA00023136"/>
    </source>
</evidence>
<evidence type="ECO:0000256" key="3">
    <source>
        <dbReference type="ARBA" id="ARBA00022676"/>
    </source>
</evidence>
<evidence type="ECO:0000256" key="8">
    <source>
        <dbReference type="ARBA" id="ARBA00038152"/>
    </source>
</evidence>
<evidence type="ECO:0000313" key="12">
    <source>
        <dbReference type="EMBL" id="CAA9284713.1"/>
    </source>
</evidence>
<protein>
    <submittedName>
        <fullName evidence="12">Glycosyltransferase</fullName>
    </submittedName>
</protein>
<dbReference type="FunFam" id="3.90.550.10:FF:000079">
    <property type="entry name" value="Probable glycosyl transferase"/>
    <property type="match status" value="1"/>
</dbReference>
<feature type="region of interest" description="Disordered" evidence="9">
    <location>
        <begin position="336"/>
        <end position="362"/>
    </location>
</feature>
<evidence type="ECO:0000259" key="11">
    <source>
        <dbReference type="Pfam" id="PF00535"/>
    </source>
</evidence>
<keyword evidence="7 10" id="KW-0472">Membrane</keyword>
<reference evidence="12" key="1">
    <citation type="submission" date="2020-02" db="EMBL/GenBank/DDBJ databases">
        <authorList>
            <person name="Meier V. D."/>
        </authorList>
    </citation>
    <scope>NUCLEOTIDE SEQUENCE</scope>
    <source>
        <strain evidence="12">AVDCRST_MAG08</strain>
    </source>
</reference>
<feature type="compositionally biased region" description="Low complexity" evidence="9">
    <location>
        <begin position="336"/>
        <end position="353"/>
    </location>
</feature>
<dbReference type="AlphaFoldDB" id="A0A6J4JQ93"/>
<keyword evidence="5 10" id="KW-0812">Transmembrane</keyword>
<evidence type="ECO:0000256" key="1">
    <source>
        <dbReference type="ARBA" id="ARBA00004651"/>
    </source>
</evidence>
<evidence type="ECO:0000256" key="2">
    <source>
        <dbReference type="ARBA" id="ARBA00022475"/>
    </source>
</evidence>
<gene>
    <name evidence="12" type="ORF">AVDCRST_MAG08-4121</name>
</gene>
<dbReference type="CDD" id="cd04187">
    <property type="entry name" value="DPM1_like_bac"/>
    <property type="match status" value="1"/>
</dbReference>
<keyword evidence="3" id="KW-0328">Glycosyltransferase</keyword>
<dbReference type="InterPro" id="IPR029044">
    <property type="entry name" value="Nucleotide-diphossugar_trans"/>
</dbReference>
<evidence type="ECO:0000256" key="5">
    <source>
        <dbReference type="ARBA" id="ARBA00022692"/>
    </source>
</evidence>
<dbReference type="GO" id="GO:0005886">
    <property type="term" value="C:plasma membrane"/>
    <property type="evidence" value="ECO:0007669"/>
    <property type="project" value="UniProtKB-SubCell"/>
</dbReference>
<keyword evidence="6 10" id="KW-1133">Transmembrane helix</keyword>
<feature type="transmembrane region" description="Helical" evidence="10">
    <location>
        <begin position="287"/>
        <end position="312"/>
    </location>
</feature>
<dbReference type="SUPFAM" id="SSF53448">
    <property type="entry name" value="Nucleotide-diphospho-sugar transferases"/>
    <property type="match status" value="1"/>
</dbReference>
<dbReference type="InterPro" id="IPR050256">
    <property type="entry name" value="Glycosyltransferase_2"/>
</dbReference>
<dbReference type="PANTHER" id="PTHR48090">
    <property type="entry name" value="UNDECAPRENYL-PHOSPHATE 4-DEOXY-4-FORMAMIDO-L-ARABINOSE TRANSFERASE-RELATED"/>
    <property type="match status" value="1"/>
</dbReference>
<dbReference type="EMBL" id="CADCTG010000319">
    <property type="protein sequence ID" value="CAA9284713.1"/>
    <property type="molecule type" value="Genomic_DNA"/>
</dbReference>
<keyword evidence="2" id="KW-1003">Cell membrane</keyword>
<evidence type="ECO:0000256" key="4">
    <source>
        <dbReference type="ARBA" id="ARBA00022679"/>
    </source>
</evidence>
<comment type="subcellular location">
    <subcellularLocation>
        <location evidence="1">Cell membrane</location>
        <topology evidence="1">Multi-pass membrane protein</topology>
    </subcellularLocation>
</comment>
<feature type="domain" description="Glycosyltransferase 2-like" evidence="11">
    <location>
        <begin position="27"/>
        <end position="193"/>
    </location>
</feature>
<evidence type="ECO:0000256" key="10">
    <source>
        <dbReference type="SAM" id="Phobius"/>
    </source>
</evidence>
<organism evidence="12">
    <name type="scientific">uncultured Acetobacteraceae bacterium</name>
    <dbReference type="NCBI Taxonomy" id="169975"/>
    <lineage>
        <taxon>Bacteria</taxon>
        <taxon>Pseudomonadati</taxon>
        <taxon>Pseudomonadota</taxon>
        <taxon>Alphaproteobacteria</taxon>
        <taxon>Acetobacterales</taxon>
        <taxon>Acetobacteraceae</taxon>
        <taxon>environmental samples</taxon>
    </lineage>
</organism>
<feature type="transmembrane region" description="Helical" evidence="10">
    <location>
        <begin position="254"/>
        <end position="275"/>
    </location>
</feature>
<keyword evidence="4 12" id="KW-0808">Transferase</keyword>
<evidence type="ECO:0000256" key="6">
    <source>
        <dbReference type="ARBA" id="ARBA00022989"/>
    </source>
</evidence>
<evidence type="ECO:0000256" key="9">
    <source>
        <dbReference type="SAM" id="MobiDB-lite"/>
    </source>
</evidence>
<dbReference type="Pfam" id="PF00535">
    <property type="entry name" value="Glycos_transf_2"/>
    <property type="match status" value="1"/>
</dbReference>
<sequence>MTDAWTRREPRAPHRITATLPRAPLLTVVVPCYNEAEVLARFHARLRPVMEGIGEAWEVLYVNDGSRDRTMEIMLELQAAEPDRVSVLNLARNFGKEAALTAGLDHVAATGAVVVIDADLQDPPEVIPELVAAWREGFDVAYAQRRERAGESWTKRATAKGFYRVMERLGDKVKLPRDTGDFRLMSRRALDALLALRERHRFMKGLFAWVGFPSRPVLYDRAPRAAGESKWDYWALWNLSIEGITSFTTVPLRMATYVGLLTAACALLYGSLVVAKTVLYGNPVAGYPSLLVVVLFLGGVQLVTLGIIGEYLGRVFNEAKNRPIYIPERYLPCRAGEAPRPSAEARAEPAAGRMPVQPAETT</sequence>
<proteinExistence type="inferred from homology"/>
<comment type="similarity">
    <text evidence="8">Belongs to the glycosyltransferase 2 family. GtrB subfamily.</text>
</comment>
<accession>A0A6J4JQ93</accession>
<dbReference type="InterPro" id="IPR001173">
    <property type="entry name" value="Glyco_trans_2-like"/>
</dbReference>